<evidence type="ECO:0000256" key="1">
    <source>
        <dbReference type="ARBA" id="ARBA00023015"/>
    </source>
</evidence>
<dbReference type="SMART" id="SM00530">
    <property type="entry name" value="HTH_XRE"/>
    <property type="match status" value="1"/>
</dbReference>
<dbReference type="AlphaFoldDB" id="A0A327KKC7"/>
<keyword evidence="6" id="KW-1185">Reference proteome</keyword>
<evidence type="ECO:0000256" key="2">
    <source>
        <dbReference type="ARBA" id="ARBA00023125"/>
    </source>
</evidence>
<comment type="caution">
    <text evidence="5">The sequence shown here is derived from an EMBL/GenBank/DDBJ whole genome shotgun (WGS) entry which is preliminary data.</text>
</comment>
<dbReference type="Proteomes" id="UP000249130">
    <property type="component" value="Unassembled WGS sequence"/>
</dbReference>
<feature type="domain" description="HTH cro/C1-type" evidence="4">
    <location>
        <begin position="30"/>
        <end position="66"/>
    </location>
</feature>
<dbReference type="EMBL" id="NPEX01000307">
    <property type="protein sequence ID" value="RAI39179.1"/>
    <property type="molecule type" value="Genomic_DNA"/>
</dbReference>
<dbReference type="InterPro" id="IPR052359">
    <property type="entry name" value="HTH-type_reg/antitoxin"/>
</dbReference>
<dbReference type="Gene3D" id="1.10.260.40">
    <property type="entry name" value="lambda repressor-like DNA-binding domains"/>
    <property type="match status" value="1"/>
</dbReference>
<evidence type="ECO:0000256" key="3">
    <source>
        <dbReference type="ARBA" id="ARBA00023163"/>
    </source>
</evidence>
<accession>A0A327KKC7</accession>
<name>A0A327KKC7_9BRAD</name>
<dbReference type="SUPFAM" id="SSF47413">
    <property type="entry name" value="lambda repressor-like DNA-binding domains"/>
    <property type="match status" value="1"/>
</dbReference>
<proteinExistence type="predicted"/>
<dbReference type="InterPro" id="IPR001387">
    <property type="entry name" value="Cro/C1-type_HTH"/>
</dbReference>
<sequence length="94" mass="9987">MVEDAAVLESDLAACGVTLAPYGAPEAVDVRAIREATGLSQEGFALQFGLDPATLRNWEQGRSEPDTAARSFLQTIARHPDAVRMALTAGSTER</sequence>
<dbReference type="PROSITE" id="PS50943">
    <property type="entry name" value="HTH_CROC1"/>
    <property type="match status" value="1"/>
</dbReference>
<organism evidence="5 6">
    <name type="scientific">Rhodoplanes roseus</name>
    <dbReference type="NCBI Taxonomy" id="29409"/>
    <lineage>
        <taxon>Bacteria</taxon>
        <taxon>Pseudomonadati</taxon>
        <taxon>Pseudomonadota</taxon>
        <taxon>Alphaproteobacteria</taxon>
        <taxon>Hyphomicrobiales</taxon>
        <taxon>Nitrobacteraceae</taxon>
        <taxon>Rhodoplanes</taxon>
    </lineage>
</organism>
<keyword evidence="3" id="KW-0804">Transcription</keyword>
<keyword evidence="2" id="KW-0238">DNA-binding</keyword>
<dbReference type="CDD" id="cd00093">
    <property type="entry name" value="HTH_XRE"/>
    <property type="match status" value="1"/>
</dbReference>
<evidence type="ECO:0000259" key="4">
    <source>
        <dbReference type="PROSITE" id="PS50943"/>
    </source>
</evidence>
<reference evidence="5 6" key="1">
    <citation type="submission" date="2017-07" db="EMBL/GenBank/DDBJ databases">
        <title>Draft Genome Sequences of Select Purple Nonsulfur Bacteria.</title>
        <authorList>
            <person name="Lasarre B."/>
            <person name="Mckinlay J.B."/>
        </authorList>
    </citation>
    <scope>NUCLEOTIDE SEQUENCE [LARGE SCALE GENOMIC DNA]</scope>
    <source>
        <strain evidence="5 6">DSM 5909</strain>
    </source>
</reference>
<protein>
    <recommendedName>
        <fullName evidence="4">HTH cro/C1-type domain-containing protein</fullName>
    </recommendedName>
</protein>
<evidence type="ECO:0000313" key="6">
    <source>
        <dbReference type="Proteomes" id="UP000249130"/>
    </source>
</evidence>
<keyword evidence="1" id="KW-0805">Transcription regulation</keyword>
<evidence type="ECO:0000313" key="5">
    <source>
        <dbReference type="EMBL" id="RAI39179.1"/>
    </source>
</evidence>
<dbReference type="InterPro" id="IPR010982">
    <property type="entry name" value="Lambda_DNA-bd_dom_sf"/>
</dbReference>
<dbReference type="GO" id="GO:0003677">
    <property type="term" value="F:DNA binding"/>
    <property type="evidence" value="ECO:0007669"/>
    <property type="project" value="UniProtKB-KW"/>
</dbReference>
<dbReference type="OrthoDB" id="461984at2"/>
<dbReference type="PANTHER" id="PTHR36511:SF4">
    <property type="entry name" value="ANTITOXIN MQSA"/>
    <property type="match status" value="1"/>
</dbReference>
<gene>
    <name evidence="5" type="ORF">CH341_26410</name>
</gene>
<dbReference type="PANTHER" id="PTHR36511">
    <property type="entry name" value="MERR FAMILY BACTERIAL REGULATORY PROTEIN"/>
    <property type="match status" value="1"/>
</dbReference>
<dbReference type="Pfam" id="PF01381">
    <property type="entry name" value="HTH_3"/>
    <property type="match status" value="1"/>
</dbReference>